<dbReference type="Pfam" id="PF00226">
    <property type="entry name" value="DnaJ"/>
    <property type="match status" value="1"/>
</dbReference>
<evidence type="ECO:0000313" key="5">
    <source>
        <dbReference type="EMBL" id="VDI51930.1"/>
    </source>
</evidence>
<dbReference type="SUPFAM" id="SSF53474">
    <property type="entry name" value="alpha/beta-Hydrolases"/>
    <property type="match status" value="1"/>
</dbReference>
<dbReference type="PRINTS" id="PR00625">
    <property type="entry name" value="JDOMAIN"/>
</dbReference>
<dbReference type="InterPro" id="IPR055225">
    <property type="entry name" value="DNAJC11-like_beta-barrel"/>
</dbReference>
<dbReference type="GO" id="GO:0016020">
    <property type="term" value="C:membrane"/>
    <property type="evidence" value="ECO:0007669"/>
    <property type="project" value="UniProtKB-SubCell"/>
</dbReference>
<dbReference type="InterPro" id="IPR018253">
    <property type="entry name" value="DnaJ_domain_CS"/>
</dbReference>
<evidence type="ECO:0000256" key="3">
    <source>
        <dbReference type="ARBA" id="ARBA00023186"/>
    </source>
</evidence>
<dbReference type="Proteomes" id="UP000596742">
    <property type="component" value="Unassembled WGS sequence"/>
</dbReference>
<dbReference type="OrthoDB" id="18010at2759"/>
<evidence type="ECO:0000256" key="2">
    <source>
        <dbReference type="ARBA" id="ARBA00023136"/>
    </source>
</evidence>
<dbReference type="GO" id="GO:0005739">
    <property type="term" value="C:mitochondrion"/>
    <property type="evidence" value="ECO:0007669"/>
    <property type="project" value="GOC"/>
</dbReference>
<evidence type="ECO:0000313" key="6">
    <source>
        <dbReference type="Proteomes" id="UP000596742"/>
    </source>
</evidence>
<proteinExistence type="predicted"/>
<comment type="caution">
    <text evidence="5">The sequence shown here is derived from an EMBL/GenBank/DDBJ whole genome shotgun (WGS) entry which is preliminary data.</text>
</comment>
<dbReference type="GO" id="GO:0006629">
    <property type="term" value="P:lipid metabolic process"/>
    <property type="evidence" value="ECO:0007669"/>
    <property type="project" value="InterPro"/>
</dbReference>
<dbReference type="Pfam" id="PF11875">
    <property type="entry name" value="DnaJ-like_C11_C"/>
    <property type="match status" value="1"/>
</dbReference>
<keyword evidence="3" id="KW-0143">Chaperone</keyword>
<dbReference type="PROSITE" id="PS00636">
    <property type="entry name" value="DNAJ_1"/>
    <property type="match status" value="1"/>
</dbReference>
<dbReference type="Pfam" id="PF22774">
    <property type="entry name" value="DNAJC11_beta-barrel"/>
    <property type="match status" value="1"/>
</dbReference>
<dbReference type="InterPro" id="IPR024586">
    <property type="entry name" value="DnaJ-like_C11_C"/>
</dbReference>
<dbReference type="PANTHER" id="PTHR44157:SF1">
    <property type="entry name" value="DNAJ HOMOLOG SUBFAMILY C MEMBER 11"/>
    <property type="match status" value="1"/>
</dbReference>
<evidence type="ECO:0000256" key="1">
    <source>
        <dbReference type="ARBA" id="ARBA00004370"/>
    </source>
</evidence>
<comment type="subcellular location">
    <subcellularLocation>
        <location evidence="1">Membrane</location>
    </subcellularLocation>
</comment>
<dbReference type="InterPro" id="IPR052243">
    <property type="entry name" value="Mito_inner_membrane_organizer"/>
</dbReference>
<evidence type="ECO:0000259" key="4">
    <source>
        <dbReference type="PROSITE" id="PS50076"/>
    </source>
</evidence>
<dbReference type="PANTHER" id="PTHR44157">
    <property type="entry name" value="DNAJ HOMOLOG SUBFAMILY C MEMBER 11"/>
    <property type="match status" value="1"/>
</dbReference>
<dbReference type="InterPro" id="IPR002921">
    <property type="entry name" value="Fungal_lipase-type"/>
</dbReference>
<dbReference type="SUPFAM" id="SSF46565">
    <property type="entry name" value="Chaperone J-domain"/>
    <property type="match status" value="1"/>
</dbReference>
<dbReference type="EMBL" id="UYJE01007119">
    <property type="protein sequence ID" value="VDI51930.1"/>
    <property type="molecule type" value="Genomic_DNA"/>
</dbReference>
<keyword evidence="6" id="KW-1185">Reference proteome</keyword>
<reference evidence="5" key="1">
    <citation type="submission" date="2018-11" db="EMBL/GenBank/DDBJ databases">
        <authorList>
            <person name="Alioto T."/>
            <person name="Alioto T."/>
        </authorList>
    </citation>
    <scope>NUCLEOTIDE SEQUENCE</scope>
</reference>
<dbReference type="CDD" id="cd00519">
    <property type="entry name" value="Lipase_3"/>
    <property type="match status" value="1"/>
</dbReference>
<dbReference type="PROSITE" id="PS50076">
    <property type="entry name" value="DNAJ_2"/>
    <property type="match status" value="1"/>
</dbReference>
<accession>A0A8B6FMF3</accession>
<feature type="domain" description="J" evidence="4">
    <location>
        <begin position="14"/>
        <end position="82"/>
    </location>
</feature>
<dbReference type="SMART" id="SM00271">
    <property type="entry name" value="DnaJ"/>
    <property type="match status" value="1"/>
</dbReference>
<protein>
    <submittedName>
        <fullName evidence="5">DnaJ homolog subfamily C member 11</fullName>
    </submittedName>
</protein>
<name>A0A8B6FMF3_MYTGA</name>
<keyword evidence="2" id="KW-0472">Membrane</keyword>
<dbReference type="Pfam" id="PF01764">
    <property type="entry name" value="Lipase_3"/>
    <property type="match status" value="1"/>
</dbReference>
<dbReference type="GO" id="GO:0042407">
    <property type="term" value="P:cristae formation"/>
    <property type="evidence" value="ECO:0007669"/>
    <property type="project" value="TreeGrafter"/>
</dbReference>
<dbReference type="CDD" id="cd06257">
    <property type="entry name" value="DnaJ"/>
    <property type="match status" value="1"/>
</dbReference>
<dbReference type="Gene3D" id="1.10.287.110">
    <property type="entry name" value="DnaJ domain"/>
    <property type="match status" value="1"/>
</dbReference>
<dbReference type="InterPro" id="IPR029058">
    <property type="entry name" value="AB_hydrolase_fold"/>
</dbReference>
<dbReference type="AlphaFoldDB" id="A0A8B6FMF3"/>
<organism evidence="5 6">
    <name type="scientific">Mytilus galloprovincialis</name>
    <name type="common">Mediterranean mussel</name>
    <dbReference type="NCBI Taxonomy" id="29158"/>
    <lineage>
        <taxon>Eukaryota</taxon>
        <taxon>Metazoa</taxon>
        <taxon>Spiralia</taxon>
        <taxon>Lophotrochozoa</taxon>
        <taxon>Mollusca</taxon>
        <taxon>Bivalvia</taxon>
        <taxon>Autobranchia</taxon>
        <taxon>Pteriomorphia</taxon>
        <taxon>Mytilida</taxon>
        <taxon>Mytiloidea</taxon>
        <taxon>Mytilidae</taxon>
        <taxon>Mytilinae</taxon>
        <taxon>Mytilus</taxon>
    </lineage>
</organism>
<dbReference type="InterPro" id="IPR036869">
    <property type="entry name" value="J_dom_sf"/>
</dbReference>
<sequence length="988" mass="111220">MAAFMEEDGLASEDLYAVLNVERKASTDEINTAFRRYSKIFHPDKHLDDKKKKHAENMFNKIKKAHEVLTDPNKRPVYDQFGMKGLEIEGMELISKSKSAAEIIAELAKQEEERKLQQMTNPRGQVVIELNASDLFYNEEYKEYSSGLSGLEVSSMSLVQTVECPLTRRDTVRLGGNVTSQNGNGQGMFTTVWRRVWSAKGWNEFQVSVGNGFRGGLQAFYQINRRCFCVGSVSILAVPNGIKPGLSTVIAWQLDKNLQGKMLFNASMSSSSVKTLLIFEHQPYTAKLSLQLGVQMGIPANFIQAALSRKFTSHDAEVRVAGKLGTIESYIEYGIQKKISQFSWIGAKMMIGVPFGVYVQIRLVRGQQTFVFPVKLSEHIMPNVIFYGTFFPMVVYFAVRKLVVTPYLKEQEEEELEKRKKDHAETFAQQKEEAESAVDLMMGTVERIIETEENKSGLIITKAVYGRLLSEGELSEDECINVTIPLQCLVKDSRLQLPESKSKADIPGFYDPCPGVAKSLYIQYRFRDQLHETTVPDEEPIRLPLKSHSISEESGGAPVTSLNLRSMGLVCLLTLLLLLDKCVNGKTKCIEHTSKGCEYCVQQSSWISNCRWCELDNKCHATGSVPPYNPCNKNQVIKDVASCPKLDVVGDYNPQTSYNLLRLSTIPYADTPNGARRCLSSYGIDDYEIVEWIGTRCEDLPLIEYKECLAVVMISHRNKAIFLAYRGTTVFTQLLDIIQSVLFKSKVSAGTGSGEVQKYFKQVHDKLFSCVEASMHDLLSNYSDYNIWITGHSLGGVVASIASAKLVYEGLIKKEKMALYTFGMPKVGDRQYAIEHNRLVNNSWRVVHRNDPVPHYPISTGLPNGPYHHRTEVYYPSEVMLPTDTNFVICSGSDNNDCGSDFKLIEAGIEDHKIYFDMPVGTYCKGLVDRKQKSINSGMWNHYKTNTCSRINNPDFSGHNYTTNMSLLITGRVKTTVLLILLRCLIFN</sequence>
<dbReference type="InterPro" id="IPR001623">
    <property type="entry name" value="DnaJ_domain"/>
</dbReference>
<gene>
    <name evidence="5" type="ORF">MGAL_10B018082</name>
</gene>
<dbReference type="Gene3D" id="3.40.50.1820">
    <property type="entry name" value="alpha/beta hydrolase"/>
    <property type="match status" value="1"/>
</dbReference>